<accession>A0A6G1KXC8</accession>
<evidence type="ECO:0000313" key="2">
    <source>
        <dbReference type="EMBL" id="KAF2764828.1"/>
    </source>
</evidence>
<feature type="domain" description="Myb-like" evidence="1">
    <location>
        <begin position="67"/>
        <end position="110"/>
    </location>
</feature>
<feature type="domain" description="Myb-like" evidence="1">
    <location>
        <begin position="175"/>
        <end position="206"/>
    </location>
</feature>
<dbReference type="Pfam" id="PF00249">
    <property type="entry name" value="Myb_DNA-binding"/>
    <property type="match status" value="1"/>
</dbReference>
<gene>
    <name evidence="2" type="ORF">EJ03DRAFT_15354</name>
</gene>
<dbReference type="PANTHER" id="PTHR45614">
    <property type="entry name" value="MYB PROTEIN-RELATED"/>
    <property type="match status" value="1"/>
</dbReference>
<dbReference type="InterPro" id="IPR050560">
    <property type="entry name" value="MYB_TF"/>
</dbReference>
<dbReference type="CDD" id="cd00167">
    <property type="entry name" value="SANT"/>
    <property type="match status" value="2"/>
</dbReference>
<name>A0A6G1KXC8_9PEZI</name>
<dbReference type="Gene3D" id="1.10.10.60">
    <property type="entry name" value="Homeodomain-like"/>
    <property type="match status" value="1"/>
</dbReference>
<dbReference type="AlphaFoldDB" id="A0A6G1KXC8"/>
<reference evidence="2" key="1">
    <citation type="journal article" date="2020" name="Stud. Mycol.">
        <title>101 Dothideomycetes genomes: a test case for predicting lifestyles and emergence of pathogens.</title>
        <authorList>
            <person name="Haridas S."/>
            <person name="Albert R."/>
            <person name="Binder M."/>
            <person name="Bloem J."/>
            <person name="Labutti K."/>
            <person name="Salamov A."/>
            <person name="Andreopoulos B."/>
            <person name="Baker S."/>
            <person name="Barry K."/>
            <person name="Bills G."/>
            <person name="Bluhm B."/>
            <person name="Cannon C."/>
            <person name="Castanera R."/>
            <person name="Culley D."/>
            <person name="Daum C."/>
            <person name="Ezra D."/>
            <person name="Gonzalez J."/>
            <person name="Henrissat B."/>
            <person name="Kuo A."/>
            <person name="Liang C."/>
            <person name="Lipzen A."/>
            <person name="Lutzoni F."/>
            <person name="Magnuson J."/>
            <person name="Mondo S."/>
            <person name="Nolan M."/>
            <person name="Ohm R."/>
            <person name="Pangilinan J."/>
            <person name="Park H.-J."/>
            <person name="Ramirez L."/>
            <person name="Alfaro M."/>
            <person name="Sun H."/>
            <person name="Tritt A."/>
            <person name="Yoshinaga Y."/>
            <person name="Zwiers L.-H."/>
            <person name="Turgeon B."/>
            <person name="Goodwin S."/>
            <person name="Spatafora J."/>
            <person name="Crous P."/>
            <person name="Grigoriev I."/>
        </authorList>
    </citation>
    <scope>NUCLEOTIDE SEQUENCE</scope>
    <source>
        <strain evidence="2">CBS 116005</strain>
    </source>
</reference>
<dbReference type="EMBL" id="ML995909">
    <property type="protein sequence ID" value="KAF2764828.1"/>
    <property type="molecule type" value="Genomic_DNA"/>
</dbReference>
<dbReference type="InterPro" id="IPR001005">
    <property type="entry name" value="SANT/Myb"/>
</dbReference>
<proteinExistence type="predicted"/>
<dbReference type="SUPFAM" id="SSF46689">
    <property type="entry name" value="Homeodomain-like"/>
    <property type="match status" value="2"/>
</dbReference>
<dbReference type="Proteomes" id="UP000799436">
    <property type="component" value="Unassembled WGS sequence"/>
</dbReference>
<dbReference type="GO" id="GO:0005634">
    <property type="term" value="C:nucleus"/>
    <property type="evidence" value="ECO:0007669"/>
    <property type="project" value="TreeGrafter"/>
</dbReference>
<evidence type="ECO:0000259" key="1">
    <source>
        <dbReference type="PROSITE" id="PS50090"/>
    </source>
</evidence>
<protein>
    <recommendedName>
        <fullName evidence="1">Myb-like domain-containing protein</fullName>
    </recommendedName>
</protein>
<dbReference type="InterPro" id="IPR009057">
    <property type="entry name" value="Homeodomain-like_sf"/>
</dbReference>
<dbReference type="SMART" id="SM00717">
    <property type="entry name" value="SANT"/>
    <property type="match status" value="5"/>
</dbReference>
<dbReference type="PANTHER" id="PTHR45614:SF25">
    <property type="entry name" value="MYB PROTEIN"/>
    <property type="match status" value="1"/>
</dbReference>
<dbReference type="PROSITE" id="PS50090">
    <property type="entry name" value="MYB_LIKE"/>
    <property type="match status" value="2"/>
</dbReference>
<sequence>MLATCRRALCTGRATCLASLRTGSGSDRVPPKTVFHSIGFSSGLHASATEALPPSLGRPAPNGDVDGSWSEEECSRLLEMRKANHSWKAMLEYFPGRTPQGLTMKYYRLQAGLQHAKSRKERIPWTPEELKRRNALRAQGLSWPQISQQMPGRSMYAVKYAHRRPLKPRRHTARRWTAAEVENLQGLVEDFGFDWEEIARRMPGRTVAALVAKHWSLAEPTNKSRFTEAESRLISDLKLLGLNWAEIAEKLPGKTKDIIRSHHDAKRYSTISPDRVFGHKWTVTEDAKLVQMRTQGRPWKEIAETLGVSCAAGNLRLRRMKRDDLINNKNNPFQPRKWSAEEDLRLRTMREQGLTWKKIAEELGGSQAAVCKRYQSIVGREQSGANPS</sequence>
<organism evidence="2 3">
    <name type="scientific">Teratosphaeria nubilosa</name>
    <dbReference type="NCBI Taxonomy" id="161662"/>
    <lineage>
        <taxon>Eukaryota</taxon>
        <taxon>Fungi</taxon>
        <taxon>Dikarya</taxon>
        <taxon>Ascomycota</taxon>
        <taxon>Pezizomycotina</taxon>
        <taxon>Dothideomycetes</taxon>
        <taxon>Dothideomycetidae</taxon>
        <taxon>Mycosphaerellales</taxon>
        <taxon>Teratosphaeriaceae</taxon>
        <taxon>Teratosphaeria</taxon>
    </lineage>
</organism>
<dbReference type="GO" id="GO:0000981">
    <property type="term" value="F:DNA-binding transcription factor activity, RNA polymerase II-specific"/>
    <property type="evidence" value="ECO:0007669"/>
    <property type="project" value="TreeGrafter"/>
</dbReference>
<evidence type="ECO:0000313" key="3">
    <source>
        <dbReference type="Proteomes" id="UP000799436"/>
    </source>
</evidence>
<dbReference type="OrthoDB" id="2420608at2759"/>
<keyword evidence="3" id="KW-1185">Reference proteome</keyword>
<dbReference type="GO" id="GO:0000978">
    <property type="term" value="F:RNA polymerase II cis-regulatory region sequence-specific DNA binding"/>
    <property type="evidence" value="ECO:0007669"/>
    <property type="project" value="TreeGrafter"/>
</dbReference>